<dbReference type="GO" id="GO:0003723">
    <property type="term" value="F:RNA binding"/>
    <property type="evidence" value="ECO:0007669"/>
    <property type="project" value="InterPro"/>
</dbReference>
<dbReference type="Pfam" id="PF04050">
    <property type="entry name" value="Upf2"/>
    <property type="match status" value="1"/>
</dbReference>
<name>A0A4U6TV85_SETVI</name>
<feature type="compositionally biased region" description="Basic and acidic residues" evidence="2">
    <location>
        <begin position="916"/>
        <end position="933"/>
    </location>
</feature>
<proteinExistence type="predicted"/>
<dbReference type="GO" id="GO:0000184">
    <property type="term" value="P:nuclear-transcribed mRNA catabolic process, nonsense-mediated decay"/>
    <property type="evidence" value="ECO:0007669"/>
    <property type="project" value="InterPro"/>
</dbReference>
<keyword evidence="5" id="KW-1185">Reference proteome</keyword>
<dbReference type="PANTHER" id="PTHR12839">
    <property type="entry name" value="NONSENSE-MEDIATED MRNA DECAY PROTEIN 2 UP-FRAMESHIFT SUPPRESSOR 2"/>
    <property type="match status" value="1"/>
</dbReference>
<dbReference type="AlphaFoldDB" id="A0A4U6TV85"/>
<dbReference type="GO" id="GO:0005737">
    <property type="term" value="C:cytoplasm"/>
    <property type="evidence" value="ECO:0007669"/>
    <property type="project" value="TreeGrafter"/>
</dbReference>
<dbReference type="Gene3D" id="1.25.40.180">
    <property type="match status" value="3"/>
</dbReference>
<accession>A0A4U6TV85</accession>
<dbReference type="Gramene" id="TKW05515">
    <property type="protein sequence ID" value="TKW05515"/>
    <property type="gene ID" value="SEVIR_7G181300v2"/>
</dbReference>
<dbReference type="PANTHER" id="PTHR12839:SF10">
    <property type="entry name" value="MIF4G DOMAIN-CONTAINING PROTEIN"/>
    <property type="match status" value="1"/>
</dbReference>
<dbReference type="EMBL" id="CM016558">
    <property type="protein sequence ID" value="TKW05515.1"/>
    <property type="molecule type" value="Genomic_DNA"/>
</dbReference>
<dbReference type="OMA" id="ESVREYH"/>
<dbReference type="Proteomes" id="UP000298652">
    <property type="component" value="Chromosome 7"/>
</dbReference>
<dbReference type="InterPro" id="IPR039762">
    <property type="entry name" value="Nmd2/UPF2"/>
</dbReference>
<feature type="region of interest" description="Disordered" evidence="2">
    <location>
        <begin position="1"/>
        <end position="27"/>
    </location>
</feature>
<reference evidence="4" key="1">
    <citation type="submission" date="2019-03" db="EMBL/GenBank/DDBJ databases">
        <title>WGS assembly of Setaria viridis.</title>
        <authorList>
            <person name="Huang P."/>
            <person name="Jenkins J."/>
            <person name="Grimwood J."/>
            <person name="Barry K."/>
            <person name="Healey A."/>
            <person name="Mamidi S."/>
            <person name="Sreedasyam A."/>
            <person name="Shu S."/>
            <person name="Feldman M."/>
            <person name="Wu J."/>
            <person name="Yu Y."/>
            <person name="Chen C."/>
            <person name="Johnson J."/>
            <person name="Rokhsar D."/>
            <person name="Baxter I."/>
            <person name="Schmutz J."/>
            <person name="Brutnell T."/>
            <person name="Kellogg E."/>
        </authorList>
    </citation>
    <scope>NUCLEOTIDE SEQUENCE [LARGE SCALE GENOMIC DNA]</scope>
</reference>
<evidence type="ECO:0000256" key="1">
    <source>
        <dbReference type="SAM" id="Coils"/>
    </source>
</evidence>
<dbReference type="FunFam" id="1.25.40.180:FF:000026">
    <property type="entry name" value="Regulator of nonsense transcripts UPF2"/>
    <property type="match status" value="1"/>
</dbReference>
<dbReference type="SMART" id="SM00543">
    <property type="entry name" value="MIF4G"/>
    <property type="match status" value="3"/>
</dbReference>
<sequence length="1208" mass="137893">MENTEEESCTGSKQDEEEHRSNQEDEKARLEEYKRLIDLKAALRQSNLNPERPVHRCISVKMLSWYLKELSRVLTEDANHIRTLDSSIKRNTTIIKKLKVINDEVKDGLMEELKTVNLSKFVGEAVSYICTAKLRSTDIQAAVQICSLLHQRYMDFSPCLIQGLLKTFYPEMSGEPDLDKNARAMKKRSTLKLLMELYFVGIFEDVSTFTTIIKGLTSLEHLKDRETTQTNLSLLASFARQGKSFLGLQQHEQDAYDEFFTGLNITFDQKIFFKKAFCSYYDAASELLLSEHASLRVMELENAKILNAKGELSDENTASYENLRRSFDQLLHCVSSLAEALGMQPPVMPEDGHTTRITTGTDLTTSEKESSVVQHIWDDEDTKAFYESLPDLRSFVPAVLLGQAEPTLAEQHGKVHQQSNECTMQSETEVQDTEHQSGGKTNVEHKNRVNTEKERVDKETSEEMIVGRKGDTEREKVRGVDGASLDSLLQKLPRCGSRDLVDQLAVEFCYLNSKANRKKLVRALFSVPRTSLELLPYYSRLVATLSPFMKNLPSMLLSMLEEEFNFLINKKDQIKIETKIRNIRFIGELCKFKIAPSCLVFGCLKACLDDFTHHNIDVACNLLETCGRFLYRLPETTIRMSNMLEILKRLKNVKNLDAHHSTLVENAYYLCKPPERSSRVSKLRPPLHQYIRRLLFSDLDKSTVQHVLLQLLKLSWADCEQYLVKCFLKVHKGKYSHVHLIALLTASLSHYHHDFAVTVVDEVLEEIRVGLELNDYAMQQQRLAHMRFLGDLYNYEYIDSSVIFETLNLLTIFGHGTPEQDLLDPPEDCFRIRLIVTLLQTCGHHFSRGSSKRRLDRFLLLFQRYALRKGPLPLDVEFDVQDMFAELRPKMTRHSSIEGLNDALVELEENERVMAVEKGGDKRHLDSESRLKQSENAAFDTNGKRVANRPKKNVKGHEDIGDSESSSDSRSRYRSGHEDGESFPYEETLDDRLENEDHSEDIDAPVGSDEEGTVEVRRKVVQVDAKEQEDFDRELKAILQESLESRKLELARPTVNMTIPMNAFEGSKDLMAIEATDKENVCGDGEIGKPGDLGDVRVKVLVKRGHKQQTKQMLIPGDCPLVQSTKQQSAAELEEMQNIKRKILEYNEREEELDAGSLQGGDWDQGGSGNMPLAGWPGRVSWVGPNRVGGVRRHYWVAGGFYRGYGRR</sequence>
<feature type="compositionally biased region" description="Basic and acidic residues" evidence="2">
    <location>
        <begin position="13"/>
        <end position="27"/>
    </location>
</feature>
<dbReference type="InterPro" id="IPR003890">
    <property type="entry name" value="MIF4G-like_typ-3"/>
</dbReference>
<feature type="coiled-coil region" evidence="1">
    <location>
        <begin position="1122"/>
        <end position="1149"/>
    </location>
</feature>
<dbReference type="FunFam" id="1.25.40.180:FF:000030">
    <property type="entry name" value="Regulator of nonsense transcripts UPF2"/>
    <property type="match status" value="1"/>
</dbReference>
<dbReference type="InterPro" id="IPR016024">
    <property type="entry name" value="ARM-type_fold"/>
</dbReference>
<evidence type="ECO:0000256" key="2">
    <source>
        <dbReference type="SAM" id="MobiDB-lite"/>
    </source>
</evidence>
<feature type="compositionally biased region" description="Acidic residues" evidence="2">
    <location>
        <begin position="997"/>
        <end position="1013"/>
    </location>
</feature>
<feature type="compositionally biased region" description="Basic and acidic residues" evidence="2">
    <location>
        <begin position="967"/>
        <end position="980"/>
    </location>
</feature>
<organism evidence="4 5">
    <name type="scientific">Setaria viridis</name>
    <name type="common">Green bristlegrass</name>
    <name type="synonym">Setaria italica subsp. viridis</name>
    <dbReference type="NCBI Taxonomy" id="4556"/>
    <lineage>
        <taxon>Eukaryota</taxon>
        <taxon>Viridiplantae</taxon>
        <taxon>Streptophyta</taxon>
        <taxon>Embryophyta</taxon>
        <taxon>Tracheophyta</taxon>
        <taxon>Spermatophyta</taxon>
        <taxon>Magnoliopsida</taxon>
        <taxon>Liliopsida</taxon>
        <taxon>Poales</taxon>
        <taxon>Poaceae</taxon>
        <taxon>PACMAD clade</taxon>
        <taxon>Panicoideae</taxon>
        <taxon>Panicodae</taxon>
        <taxon>Paniceae</taxon>
        <taxon>Cenchrinae</taxon>
        <taxon>Setaria</taxon>
    </lineage>
</organism>
<evidence type="ECO:0000313" key="5">
    <source>
        <dbReference type="Proteomes" id="UP000298652"/>
    </source>
</evidence>
<evidence type="ECO:0000313" key="4">
    <source>
        <dbReference type="EMBL" id="TKW05515.1"/>
    </source>
</evidence>
<feature type="region of interest" description="Disordered" evidence="2">
    <location>
        <begin position="916"/>
        <end position="1013"/>
    </location>
</feature>
<dbReference type="SUPFAM" id="SSF48371">
    <property type="entry name" value="ARM repeat"/>
    <property type="match status" value="3"/>
</dbReference>
<evidence type="ECO:0000259" key="3">
    <source>
        <dbReference type="SMART" id="SM00543"/>
    </source>
</evidence>
<keyword evidence="1" id="KW-0175">Coiled coil</keyword>
<dbReference type="Pfam" id="PF02854">
    <property type="entry name" value="MIF4G"/>
    <property type="match status" value="2"/>
</dbReference>
<feature type="domain" description="MIF4G" evidence="3">
    <location>
        <begin position="486"/>
        <end position="674"/>
    </location>
</feature>
<dbReference type="GO" id="GO:0035145">
    <property type="term" value="C:exon-exon junction complex"/>
    <property type="evidence" value="ECO:0007669"/>
    <property type="project" value="TreeGrafter"/>
</dbReference>
<dbReference type="InterPro" id="IPR007193">
    <property type="entry name" value="Upf2/Nmd2_C"/>
</dbReference>
<feature type="domain" description="MIF4G" evidence="3">
    <location>
        <begin position="689"/>
        <end position="890"/>
    </location>
</feature>
<gene>
    <name evidence="4" type="ORF">SEVIR_7G181300v2</name>
</gene>
<feature type="domain" description="MIF4G" evidence="3">
    <location>
        <begin position="88"/>
        <end position="309"/>
    </location>
</feature>
<protein>
    <recommendedName>
        <fullName evidence="3">MIF4G domain-containing protein</fullName>
    </recommendedName>
</protein>